<reference evidence="2" key="1">
    <citation type="submission" date="2021-04" db="EMBL/GenBank/DDBJ databases">
        <title>Draft genome sequence of Xylanibacillus composti strain K13.</title>
        <authorList>
            <person name="Uke A."/>
            <person name="Chhe C."/>
            <person name="Baramee S."/>
            <person name="Kosugi A."/>
        </authorList>
    </citation>
    <scope>NUCLEOTIDE SEQUENCE</scope>
    <source>
        <strain evidence="2">K13</strain>
    </source>
</reference>
<evidence type="ECO:0000313" key="2">
    <source>
        <dbReference type="EMBL" id="GIQ69717.1"/>
    </source>
</evidence>
<dbReference type="AlphaFoldDB" id="A0A8J4H555"/>
<gene>
    <name evidence="2" type="ORF">XYCOK13_25410</name>
</gene>
<feature type="region of interest" description="Disordered" evidence="1">
    <location>
        <begin position="37"/>
        <end position="114"/>
    </location>
</feature>
<dbReference type="EMBL" id="BOVK01000032">
    <property type="protein sequence ID" value="GIQ69717.1"/>
    <property type="molecule type" value="Genomic_DNA"/>
</dbReference>
<sequence>MDWKGKLAVSLVLLALGVWIGMNGAAGGMERIHGPFSEPVTDGSQSLQESFRDAREQPVPAGLSVQPWSEHEGMQDGEAPWHAAHDPRQPHEAGSLDQPADVDPWRPEPRRSFVEKAADQTGAFVQHTAQKSLEALIAWFESATD</sequence>
<protein>
    <submittedName>
        <fullName evidence="2">Uncharacterized protein</fullName>
    </submittedName>
</protein>
<dbReference type="Proteomes" id="UP000677918">
    <property type="component" value="Unassembled WGS sequence"/>
</dbReference>
<keyword evidence="3" id="KW-1185">Reference proteome</keyword>
<feature type="compositionally biased region" description="Basic and acidic residues" evidence="1">
    <location>
        <begin position="103"/>
        <end position="114"/>
    </location>
</feature>
<organism evidence="2 3">
    <name type="scientific">Xylanibacillus composti</name>
    <dbReference type="NCBI Taxonomy" id="1572762"/>
    <lineage>
        <taxon>Bacteria</taxon>
        <taxon>Bacillati</taxon>
        <taxon>Bacillota</taxon>
        <taxon>Bacilli</taxon>
        <taxon>Bacillales</taxon>
        <taxon>Paenibacillaceae</taxon>
        <taxon>Xylanibacillus</taxon>
    </lineage>
</organism>
<dbReference type="RefSeq" id="WP_213412509.1">
    <property type="nucleotide sequence ID" value="NZ_BOVK01000032.1"/>
</dbReference>
<evidence type="ECO:0000313" key="3">
    <source>
        <dbReference type="Proteomes" id="UP000677918"/>
    </source>
</evidence>
<proteinExistence type="predicted"/>
<accession>A0A8J4H555</accession>
<name>A0A8J4H555_9BACL</name>
<comment type="caution">
    <text evidence="2">The sequence shown here is derived from an EMBL/GenBank/DDBJ whole genome shotgun (WGS) entry which is preliminary data.</text>
</comment>
<evidence type="ECO:0000256" key="1">
    <source>
        <dbReference type="SAM" id="MobiDB-lite"/>
    </source>
</evidence>